<gene>
    <name evidence="4" type="ORF">E4K66_00775</name>
</gene>
<dbReference type="PANTHER" id="PTHR13947:SF37">
    <property type="entry name" value="LD18367P"/>
    <property type="match status" value="1"/>
</dbReference>
<evidence type="ECO:0000256" key="1">
    <source>
        <dbReference type="ARBA" id="ARBA00022679"/>
    </source>
</evidence>
<dbReference type="Proteomes" id="UP000298225">
    <property type="component" value="Unassembled WGS sequence"/>
</dbReference>
<feature type="domain" description="HTH marR-type" evidence="2">
    <location>
        <begin position="6"/>
        <end position="141"/>
    </location>
</feature>
<reference evidence="4 5" key="1">
    <citation type="submission" date="2019-03" db="EMBL/GenBank/DDBJ databases">
        <title>Bradyrhizobium strains diversity isolated from Chamaecrista fasciculata.</title>
        <authorList>
            <person name="Urquiaga M.C.O."/>
            <person name="Hungria M."/>
            <person name="Delamuta J.R.M."/>
        </authorList>
    </citation>
    <scope>NUCLEOTIDE SEQUENCE [LARGE SCALE GENOMIC DNA]</scope>
    <source>
        <strain evidence="4 5">CNPSo 3424</strain>
    </source>
</reference>
<dbReference type="PROSITE" id="PS51186">
    <property type="entry name" value="GNAT"/>
    <property type="match status" value="1"/>
</dbReference>
<dbReference type="Gene3D" id="1.10.10.10">
    <property type="entry name" value="Winged helix-like DNA-binding domain superfamily/Winged helix DNA-binding domain"/>
    <property type="match status" value="1"/>
</dbReference>
<dbReference type="CDD" id="cd04301">
    <property type="entry name" value="NAT_SF"/>
    <property type="match status" value="1"/>
</dbReference>
<accession>A0A4Y9LJH2</accession>
<dbReference type="Gene3D" id="3.40.630.30">
    <property type="match status" value="1"/>
</dbReference>
<keyword evidence="1 4" id="KW-0808">Transferase</keyword>
<dbReference type="PROSITE" id="PS50995">
    <property type="entry name" value="HTH_MARR_2"/>
    <property type="match status" value="1"/>
</dbReference>
<feature type="domain" description="N-acetyltransferase" evidence="3">
    <location>
        <begin position="166"/>
        <end position="309"/>
    </location>
</feature>
<sequence>MPIDGTDDAIAAVRAFNRFYTRKLGVLDQHLGKSPFSLSEARVLYELAQRDELAAKEIGNELGLDPGYLSRIVQSFDEKGLITRRPLPADRRQYQLSLTAKGRQAFTRLNLSSQNEVAAMLAQLSASDASRLTQAMATIESVLEQRRTQPAAFMLRSHRVGDMGWVISRQGAAYAADYSWDISYEALVAEICAQFIRNYDAAREHCWIAEVGGEPVGSVFLVKATDEIAKLRLLQVEKKARGLGVGRALVEQCIQGARERGYSRMTLWTQSILVAARGIYKSAGFKLVATEPHHSFGQDLIGETWERDL</sequence>
<dbReference type="Pfam" id="PF12802">
    <property type="entry name" value="MarR_2"/>
    <property type="match status" value="1"/>
</dbReference>
<name>A0A4Y9LJH2_9BRAD</name>
<dbReference type="PANTHER" id="PTHR13947">
    <property type="entry name" value="GNAT FAMILY N-ACETYLTRANSFERASE"/>
    <property type="match status" value="1"/>
</dbReference>
<dbReference type="RefSeq" id="WP_135167773.1">
    <property type="nucleotide sequence ID" value="NZ_SPQU01000001.1"/>
</dbReference>
<dbReference type="SMART" id="SM00347">
    <property type="entry name" value="HTH_MARR"/>
    <property type="match status" value="1"/>
</dbReference>
<evidence type="ECO:0000259" key="3">
    <source>
        <dbReference type="PROSITE" id="PS51186"/>
    </source>
</evidence>
<dbReference type="Pfam" id="PF00583">
    <property type="entry name" value="Acetyltransf_1"/>
    <property type="match status" value="1"/>
</dbReference>
<dbReference type="InterPro" id="IPR016181">
    <property type="entry name" value="Acyl_CoA_acyltransferase"/>
</dbReference>
<dbReference type="SUPFAM" id="SSF46785">
    <property type="entry name" value="Winged helix' DNA-binding domain"/>
    <property type="match status" value="1"/>
</dbReference>
<dbReference type="InterPro" id="IPR000835">
    <property type="entry name" value="HTH_MarR-typ"/>
</dbReference>
<dbReference type="EMBL" id="SPQU01000001">
    <property type="protein sequence ID" value="TFV42564.1"/>
    <property type="molecule type" value="Genomic_DNA"/>
</dbReference>
<evidence type="ECO:0000259" key="2">
    <source>
        <dbReference type="PROSITE" id="PS50995"/>
    </source>
</evidence>
<dbReference type="GO" id="GO:0003700">
    <property type="term" value="F:DNA-binding transcription factor activity"/>
    <property type="evidence" value="ECO:0007669"/>
    <property type="project" value="InterPro"/>
</dbReference>
<keyword evidence="5" id="KW-1185">Reference proteome</keyword>
<dbReference type="GO" id="GO:0008080">
    <property type="term" value="F:N-acetyltransferase activity"/>
    <property type="evidence" value="ECO:0007669"/>
    <property type="project" value="InterPro"/>
</dbReference>
<dbReference type="InterPro" id="IPR050769">
    <property type="entry name" value="NAT_camello-type"/>
</dbReference>
<evidence type="ECO:0000313" key="5">
    <source>
        <dbReference type="Proteomes" id="UP000298225"/>
    </source>
</evidence>
<dbReference type="PRINTS" id="PR00598">
    <property type="entry name" value="HTHMARR"/>
</dbReference>
<protein>
    <submittedName>
        <fullName evidence="4">GNAT family N-acetyltransferase</fullName>
    </submittedName>
</protein>
<organism evidence="4 5">
    <name type="scientific">Bradyrhizobium frederickii</name>
    <dbReference type="NCBI Taxonomy" id="2560054"/>
    <lineage>
        <taxon>Bacteria</taxon>
        <taxon>Pseudomonadati</taxon>
        <taxon>Pseudomonadota</taxon>
        <taxon>Alphaproteobacteria</taxon>
        <taxon>Hyphomicrobiales</taxon>
        <taxon>Nitrobacteraceae</taxon>
        <taxon>Bradyrhizobium</taxon>
    </lineage>
</organism>
<dbReference type="InterPro" id="IPR000182">
    <property type="entry name" value="GNAT_dom"/>
</dbReference>
<evidence type="ECO:0000313" key="4">
    <source>
        <dbReference type="EMBL" id="TFV42564.1"/>
    </source>
</evidence>
<dbReference type="AlphaFoldDB" id="A0A4Y9LJH2"/>
<proteinExistence type="predicted"/>
<dbReference type="InterPro" id="IPR036388">
    <property type="entry name" value="WH-like_DNA-bd_sf"/>
</dbReference>
<comment type="caution">
    <text evidence="4">The sequence shown here is derived from an EMBL/GenBank/DDBJ whole genome shotgun (WGS) entry which is preliminary data.</text>
</comment>
<dbReference type="SUPFAM" id="SSF55729">
    <property type="entry name" value="Acyl-CoA N-acyltransferases (Nat)"/>
    <property type="match status" value="1"/>
</dbReference>
<dbReference type="OrthoDB" id="273614at2"/>
<dbReference type="InterPro" id="IPR036390">
    <property type="entry name" value="WH_DNA-bd_sf"/>
</dbReference>